<dbReference type="RefSeq" id="WP_038513061.1">
    <property type="nucleotide sequence ID" value="NZ_CP008953.1"/>
</dbReference>
<evidence type="ECO:0000313" key="1">
    <source>
        <dbReference type="EMBL" id="AIG76449.1"/>
    </source>
</evidence>
<dbReference type="eggNOG" id="COG4320">
    <property type="taxonomic scope" value="Bacteria"/>
</dbReference>
<dbReference type="STRING" id="208439.AJAP_17905"/>
<evidence type="ECO:0008006" key="3">
    <source>
        <dbReference type="Google" id="ProtNLM"/>
    </source>
</evidence>
<sequence length="449" mass="50289">MAGVVESIREQGEDARQARIVEVLVEAFEDLMRADADAFRRKFRKMAAAPFAFYRGSACLFYADMAHEDDPWSNAETGRVWIQGDLHAENFGSYMDSSGTLVFDVNDFDEAYLGCFTWDLKRLAASVALLAWSKAISDDDIEALIGTYLRAYVKQVREYAERPGDELVRLQLDSTEGVLHNVLLRARLKTRIDLLDELTTVEDYDRRFRHGPGVRVLDQAEREIAIRAFESYLDTIPENKRFGSITYRVKDIVGRTGFGIGSAGLPAYNILVEGRTQALENDVVLSMKQGNVAAPSRIVAEERIRGYFTNEGHRTAVSQRALQAHADPWLGYTEIDGTGFVVSELSPYVDDLDWSELTEPSEMGPVLDYLGRATAKMHCVSDSDSEQTLVDFQSEEAIAAVIGDREDEFVRTLTEFGMAYAEQSRDDHRLFVDAFRGGKIPAVRPAAEG</sequence>
<dbReference type="AlphaFoldDB" id="A0A075UVG1"/>
<proteinExistence type="predicted"/>
<organism evidence="1 2">
    <name type="scientific">Amycolatopsis japonica</name>
    <dbReference type="NCBI Taxonomy" id="208439"/>
    <lineage>
        <taxon>Bacteria</taxon>
        <taxon>Bacillati</taxon>
        <taxon>Actinomycetota</taxon>
        <taxon>Actinomycetes</taxon>
        <taxon>Pseudonocardiales</taxon>
        <taxon>Pseudonocardiaceae</taxon>
        <taxon>Amycolatopsis</taxon>
        <taxon>Amycolatopsis japonica group</taxon>
    </lineage>
</organism>
<dbReference type="InterPro" id="IPR018721">
    <property type="entry name" value="DUF2252"/>
</dbReference>
<dbReference type="EMBL" id="CP008953">
    <property type="protein sequence ID" value="AIG76449.1"/>
    <property type="molecule type" value="Genomic_DNA"/>
</dbReference>
<dbReference type="Proteomes" id="UP000028492">
    <property type="component" value="Chromosome"/>
</dbReference>
<protein>
    <recommendedName>
        <fullName evidence="3">DUF2252 domain-containing protein</fullName>
    </recommendedName>
</protein>
<keyword evidence="2" id="KW-1185">Reference proteome</keyword>
<dbReference type="Pfam" id="PF10009">
    <property type="entry name" value="DUF2252"/>
    <property type="match status" value="1"/>
</dbReference>
<dbReference type="PANTHER" id="PTHR39441:SF1">
    <property type="entry name" value="DUF2252 DOMAIN-CONTAINING PROTEIN"/>
    <property type="match status" value="1"/>
</dbReference>
<dbReference type="PANTHER" id="PTHR39441">
    <property type="entry name" value="DUF2252 DOMAIN-CONTAINING PROTEIN"/>
    <property type="match status" value="1"/>
</dbReference>
<accession>A0A075UVG1</accession>
<evidence type="ECO:0000313" key="2">
    <source>
        <dbReference type="Proteomes" id="UP000028492"/>
    </source>
</evidence>
<dbReference type="KEGG" id="aja:AJAP_17905"/>
<name>A0A075UVG1_9PSEU</name>
<dbReference type="HOGENOM" id="CLU_032121_1_0_11"/>
<reference evidence="1 2" key="1">
    <citation type="journal article" date="2014" name="J. Biotechnol.">
        <title>Complete genome sequence of the actinobacterium Amycolatopsis japonica MG417-CF17(T) (=DSM 44213T) producing (S,S)-N,N'-ethylenediaminedisuccinic acid.</title>
        <authorList>
            <person name="Stegmann E."/>
            <person name="Albersmeier A."/>
            <person name="Spohn M."/>
            <person name="Gert H."/>
            <person name="Weber T."/>
            <person name="Wohlleben W."/>
            <person name="Kalinowski J."/>
            <person name="Ruckert C."/>
        </authorList>
    </citation>
    <scope>NUCLEOTIDE SEQUENCE [LARGE SCALE GENOMIC DNA]</scope>
    <source>
        <strain evidence="2">MG417-CF17 (DSM 44213)</strain>
    </source>
</reference>
<gene>
    <name evidence="1" type="ORF">AJAP_17905</name>
</gene>